<dbReference type="EMBL" id="NJET01000039">
    <property type="protein sequence ID" value="PHH63940.1"/>
    <property type="molecule type" value="Genomic_DNA"/>
</dbReference>
<keyword evidence="4 8" id="KW-0812">Transmembrane</keyword>
<proteinExistence type="inferred from homology"/>
<dbReference type="GO" id="GO:0005886">
    <property type="term" value="C:plasma membrane"/>
    <property type="evidence" value="ECO:0007669"/>
    <property type="project" value="UniProtKB-SubCell"/>
</dbReference>
<dbReference type="AlphaFoldDB" id="A0A2C5Y923"/>
<accession>A0A2C5Y923</accession>
<dbReference type="Gene3D" id="1.20.1250.20">
    <property type="entry name" value="MFS general substrate transporter like domains"/>
    <property type="match status" value="1"/>
</dbReference>
<reference evidence="10 11" key="1">
    <citation type="submission" date="2017-06" db="EMBL/GenBank/DDBJ databases">
        <title>Ant-infecting Ophiocordyceps genomes reveal a high diversity of potential behavioral manipulation genes and a possible major role for enterotoxins.</title>
        <authorList>
            <person name="De Bekker C."/>
            <person name="Evans H.C."/>
            <person name="Brachmann A."/>
            <person name="Hughes D.P."/>
        </authorList>
    </citation>
    <scope>NUCLEOTIDE SEQUENCE [LARGE SCALE GENOMIC DNA]</scope>
    <source>
        <strain evidence="10 11">Map64</strain>
    </source>
</reference>
<feature type="transmembrane region" description="Helical" evidence="8">
    <location>
        <begin position="223"/>
        <end position="248"/>
    </location>
</feature>
<evidence type="ECO:0000256" key="3">
    <source>
        <dbReference type="ARBA" id="ARBA00022475"/>
    </source>
</evidence>
<feature type="transmembrane region" description="Helical" evidence="8">
    <location>
        <begin position="131"/>
        <end position="150"/>
    </location>
</feature>
<evidence type="ECO:0000256" key="2">
    <source>
        <dbReference type="ARBA" id="ARBA00022448"/>
    </source>
</evidence>
<dbReference type="STRING" id="1399860.A0A2C5Y923"/>
<feature type="transmembrane region" description="Helical" evidence="8">
    <location>
        <begin position="468"/>
        <end position="488"/>
    </location>
</feature>
<evidence type="ECO:0000313" key="10">
    <source>
        <dbReference type="EMBL" id="PHH63940.1"/>
    </source>
</evidence>
<dbReference type="CDD" id="cd17323">
    <property type="entry name" value="MFS_Tpo1_MDR_like"/>
    <property type="match status" value="1"/>
</dbReference>
<comment type="subcellular location">
    <subcellularLocation>
        <location evidence="1">Cell membrane</location>
        <topology evidence="1">Multi-pass membrane protein</topology>
    </subcellularLocation>
</comment>
<comment type="similarity">
    <text evidence="7">Belongs to the major facilitator superfamily. DHA1 family. Polyamines/proton antiporter (TC 2.A.1.2.16) subfamily.</text>
</comment>
<evidence type="ECO:0000256" key="8">
    <source>
        <dbReference type="SAM" id="Phobius"/>
    </source>
</evidence>
<evidence type="ECO:0000313" key="11">
    <source>
        <dbReference type="Proteomes" id="UP000226192"/>
    </source>
</evidence>
<dbReference type="InterPro" id="IPR036259">
    <property type="entry name" value="MFS_trans_sf"/>
</dbReference>
<keyword evidence="11" id="KW-1185">Reference proteome</keyword>
<feature type="transmembrane region" description="Helical" evidence="8">
    <location>
        <begin position="332"/>
        <end position="353"/>
    </location>
</feature>
<keyword evidence="3" id="KW-1003">Cell membrane</keyword>
<keyword evidence="5 8" id="KW-1133">Transmembrane helix</keyword>
<dbReference type="PANTHER" id="PTHR23502">
    <property type="entry name" value="MAJOR FACILITATOR SUPERFAMILY"/>
    <property type="match status" value="1"/>
</dbReference>
<evidence type="ECO:0000256" key="7">
    <source>
        <dbReference type="ARBA" id="ARBA00038459"/>
    </source>
</evidence>
<feature type="transmembrane region" description="Helical" evidence="8">
    <location>
        <begin position="100"/>
        <end position="119"/>
    </location>
</feature>
<dbReference type="PROSITE" id="PS50850">
    <property type="entry name" value="MFS"/>
    <property type="match status" value="1"/>
</dbReference>
<protein>
    <recommendedName>
        <fullName evidence="9">Major facilitator superfamily (MFS) profile domain-containing protein</fullName>
    </recommendedName>
</protein>
<dbReference type="InterPro" id="IPR020846">
    <property type="entry name" value="MFS_dom"/>
</dbReference>
<dbReference type="GO" id="GO:0022857">
    <property type="term" value="F:transmembrane transporter activity"/>
    <property type="evidence" value="ECO:0007669"/>
    <property type="project" value="InterPro"/>
</dbReference>
<dbReference type="InterPro" id="IPR011701">
    <property type="entry name" value="MFS"/>
</dbReference>
<organism evidence="10 11">
    <name type="scientific">Ophiocordyceps australis</name>
    <dbReference type="NCBI Taxonomy" id="1399860"/>
    <lineage>
        <taxon>Eukaryota</taxon>
        <taxon>Fungi</taxon>
        <taxon>Dikarya</taxon>
        <taxon>Ascomycota</taxon>
        <taxon>Pezizomycotina</taxon>
        <taxon>Sordariomycetes</taxon>
        <taxon>Hypocreomycetidae</taxon>
        <taxon>Hypocreales</taxon>
        <taxon>Ophiocordycipitaceae</taxon>
        <taxon>Ophiocordyceps</taxon>
    </lineage>
</organism>
<keyword evidence="2" id="KW-0813">Transport</keyword>
<evidence type="ECO:0000256" key="4">
    <source>
        <dbReference type="ARBA" id="ARBA00022692"/>
    </source>
</evidence>
<dbReference type="Proteomes" id="UP000226192">
    <property type="component" value="Unassembled WGS sequence"/>
</dbReference>
<dbReference type="OrthoDB" id="446368at2759"/>
<feature type="transmembrane region" description="Helical" evidence="8">
    <location>
        <begin position="400"/>
        <end position="424"/>
    </location>
</feature>
<keyword evidence="6 8" id="KW-0472">Membrane</keyword>
<evidence type="ECO:0000259" key="9">
    <source>
        <dbReference type="PROSITE" id="PS50850"/>
    </source>
</evidence>
<feature type="transmembrane region" description="Helical" evidence="8">
    <location>
        <begin position="156"/>
        <end position="178"/>
    </location>
</feature>
<feature type="transmembrane region" description="Helical" evidence="8">
    <location>
        <begin position="296"/>
        <end position="320"/>
    </location>
</feature>
<evidence type="ECO:0000256" key="5">
    <source>
        <dbReference type="ARBA" id="ARBA00022989"/>
    </source>
</evidence>
<name>A0A2C5Y923_9HYPO</name>
<gene>
    <name evidence="10" type="ORF">CDD81_5159</name>
</gene>
<evidence type="ECO:0000256" key="1">
    <source>
        <dbReference type="ARBA" id="ARBA00004651"/>
    </source>
</evidence>
<sequence>MESQKWPPTKTSHLSILLDQAGVDDQVINYRYDGNGTEESPYVVDFLPNDARNPMTFPKPIKWLITLIAAAATLAVSFASSAYSGGVLEIRRDFNVSNEVVILGVSMFVLGFAIGPLIWAPLSEMFGRQKLFFLTYMALTAFNAGAAGAPSMAALIVLRFFAGVFGSSPLTNAGGVIADMFPASERGIAASIYAMAPFLGPAIGPIAGGFLGQASGWRWVEGMITIFTGVIWIVNSVVYPETYVPVLLRRRAEALSKKTGKVYVSKVDLHQPKKTVGAQFRQALLRPWILLFKEPIVLLTSLYMAIAYGTLYLCFAAFPIVYQKGRGWSPGIGGLAFIGIAVGMFLAVMGTIVDNRRYQRLLSKNMGRAVPEARLPPSLVGSVLLPVGLFWFAWTNGPDVHWIVSIIGTAFFAAGLLLVFLSLTTYLIDSYVMFAASVLAANSVLRSLFGAAFPLFTTYMYQNLGIHWASSIPAFLAAACVPFPWLFYKYGERIRMKCEYAAEAARMLELMRTKHTEVTEDEAIKDAEKRRHEK</sequence>
<feature type="transmembrane region" description="Helical" evidence="8">
    <location>
        <begin position="61"/>
        <end position="80"/>
    </location>
</feature>
<dbReference type="Pfam" id="PF07690">
    <property type="entry name" value="MFS_1"/>
    <property type="match status" value="1"/>
</dbReference>
<feature type="domain" description="Major facilitator superfamily (MFS) profile" evidence="9">
    <location>
        <begin position="65"/>
        <end position="492"/>
    </location>
</feature>
<evidence type="ECO:0000256" key="6">
    <source>
        <dbReference type="ARBA" id="ARBA00023136"/>
    </source>
</evidence>
<feature type="transmembrane region" description="Helical" evidence="8">
    <location>
        <begin position="190"/>
        <end position="211"/>
    </location>
</feature>
<feature type="transmembrane region" description="Helical" evidence="8">
    <location>
        <begin position="374"/>
        <end position="394"/>
    </location>
</feature>
<dbReference type="PANTHER" id="PTHR23502:SF186">
    <property type="entry name" value="MAJOR FACILITATOR SUPERFAMILY (MFS) PROFILE DOMAIN-CONTAINING PROTEIN"/>
    <property type="match status" value="1"/>
</dbReference>
<feature type="transmembrane region" description="Helical" evidence="8">
    <location>
        <begin position="431"/>
        <end position="456"/>
    </location>
</feature>
<comment type="caution">
    <text evidence="10">The sequence shown here is derived from an EMBL/GenBank/DDBJ whole genome shotgun (WGS) entry which is preliminary data.</text>
</comment>
<dbReference type="FunFam" id="1.20.1250.20:FF:000266">
    <property type="entry name" value="MFS multidrug transporter, putative"/>
    <property type="match status" value="1"/>
</dbReference>
<dbReference type="SUPFAM" id="SSF103473">
    <property type="entry name" value="MFS general substrate transporter"/>
    <property type="match status" value="1"/>
</dbReference>